<evidence type="ECO:0000256" key="2">
    <source>
        <dbReference type="ARBA" id="ARBA00021561"/>
    </source>
</evidence>
<dbReference type="EMBL" id="OV121133">
    <property type="protein sequence ID" value="CAH0550828.1"/>
    <property type="molecule type" value="Genomic_DNA"/>
</dbReference>
<dbReference type="AlphaFoldDB" id="A0A9P0AX93"/>
<dbReference type="GO" id="GO:0000056">
    <property type="term" value="P:ribosomal small subunit export from nucleus"/>
    <property type="evidence" value="ECO:0007669"/>
    <property type="project" value="TreeGrafter"/>
</dbReference>
<gene>
    <name evidence="4" type="ORF">MELIAE_LOCUS3557</name>
</gene>
<dbReference type="PANTHER" id="PTHR21531:SF0">
    <property type="entry name" value="PROTEIN LTV1 HOMOLOG"/>
    <property type="match status" value="1"/>
</dbReference>
<dbReference type="GO" id="GO:0042274">
    <property type="term" value="P:ribosomal small subunit biogenesis"/>
    <property type="evidence" value="ECO:0007669"/>
    <property type="project" value="InterPro"/>
</dbReference>
<name>A0A9P0AX93_BRAAE</name>
<dbReference type="Pfam" id="PF04180">
    <property type="entry name" value="LTV"/>
    <property type="match status" value="2"/>
</dbReference>
<feature type="compositionally biased region" description="Acidic residues" evidence="3">
    <location>
        <begin position="166"/>
        <end position="187"/>
    </location>
</feature>
<dbReference type="Proteomes" id="UP001154078">
    <property type="component" value="Chromosome 2"/>
</dbReference>
<feature type="region of interest" description="Disordered" evidence="3">
    <location>
        <begin position="163"/>
        <end position="211"/>
    </location>
</feature>
<reference evidence="4" key="1">
    <citation type="submission" date="2021-12" db="EMBL/GenBank/DDBJ databases">
        <authorList>
            <person name="King R."/>
        </authorList>
    </citation>
    <scope>NUCLEOTIDE SEQUENCE</scope>
</reference>
<evidence type="ECO:0000256" key="3">
    <source>
        <dbReference type="SAM" id="MobiDB-lite"/>
    </source>
</evidence>
<sequence>MPKRFIDKKKAVTFQLVHRSQQDPLVADENAPQRVLLPMEGKEAISDKQERLEEQAKYGIFYDDDFNYLEHLKDPEDNKVSWPDHVEEELKEKREKIKLQLPSSVFASEVEEKVGMLNKAAPVSGPQLHLDPDVVAAMDEDFDYSDPENELEDNFIELAHGLASDQECEGDEDYELGSDFDDEEMDEVGSLPGSQRSFDDEETKSRFTSYSMTSSVIRRNEQLTLLDGRFEKMYAGYDENEIGALDCDEIEGHVPGTSDMLLQYAEEFRKAQQREHLDEDKKEIVSKIKKLFEKSDDEDDEKFVTITVSQKPKWDCQSILSTYSNTRNRPKLIEEPKNNKIKINKRTGIPEDVIDSNKLTTKALNKLNEEYDSNFNSKGPKSYGGQSIISQLSVLSVRNPHETPEEKKERKNALKEYRRERRLEKKTNKEAFREENKRQVKIAINNRNNVQGNKIL</sequence>
<dbReference type="InterPro" id="IPR007307">
    <property type="entry name" value="Ltv1"/>
</dbReference>
<comment type="similarity">
    <text evidence="1">Belongs to the LTV1 family.</text>
</comment>
<dbReference type="PANTHER" id="PTHR21531">
    <property type="entry name" value="LOW-TEMPERATURE VIABILITY PROTEIN LTV1-RELATED"/>
    <property type="match status" value="1"/>
</dbReference>
<dbReference type="GO" id="GO:0005829">
    <property type="term" value="C:cytosol"/>
    <property type="evidence" value="ECO:0007669"/>
    <property type="project" value="TreeGrafter"/>
</dbReference>
<dbReference type="GO" id="GO:0005634">
    <property type="term" value="C:nucleus"/>
    <property type="evidence" value="ECO:0007669"/>
    <property type="project" value="TreeGrafter"/>
</dbReference>
<dbReference type="OrthoDB" id="5852896at2759"/>
<evidence type="ECO:0000313" key="5">
    <source>
        <dbReference type="Proteomes" id="UP001154078"/>
    </source>
</evidence>
<accession>A0A9P0AX93</accession>
<proteinExistence type="inferred from homology"/>
<keyword evidence="5" id="KW-1185">Reference proteome</keyword>
<evidence type="ECO:0000313" key="4">
    <source>
        <dbReference type="EMBL" id="CAH0550828.1"/>
    </source>
</evidence>
<protein>
    <recommendedName>
        <fullName evidence="2">Protein LTV1 homolog</fullName>
    </recommendedName>
</protein>
<organism evidence="4 5">
    <name type="scientific">Brassicogethes aeneus</name>
    <name type="common">Rape pollen beetle</name>
    <name type="synonym">Meligethes aeneus</name>
    <dbReference type="NCBI Taxonomy" id="1431903"/>
    <lineage>
        <taxon>Eukaryota</taxon>
        <taxon>Metazoa</taxon>
        <taxon>Ecdysozoa</taxon>
        <taxon>Arthropoda</taxon>
        <taxon>Hexapoda</taxon>
        <taxon>Insecta</taxon>
        <taxon>Pterygota</taxon>
        <taxon>Neoptera</taxon>
        <taxon>Endopterygota</taxon>
        <taxon>Coleoptera</taxon>
        <taxon>Polyphaga</taxon>
        <taxon>Cucujiformia</taxon>
        <taxon>Nitidulidae</taxon>
        <taxon>Meligethinae</taxon>
        <taxon>Brassicogethes</taxon>
    </lineage>
</organism>
<evidence type="ECO:0000256" key="1">
    <source>
        <dbReference type="ARBA" id="ARBA00009078"/>
    </source>
</evidence>
<dbReference type="GO" id="GO:0030688">
    <property type="term" value="C:preribosome, small subunit precursor"/>
    <property type="evidence" value="ECO:0007669"/>
    <property type="project" value="TreeGrafter"/>
</dbReference>